<evidence type="ECO:0000313" key="2">
    <source>
        <dbReference type="Proteomes" id="UP000000935"/>
    </source>
</evidence>
<dbReference type="Proteomes" id="UP000000935">
    <property type="component" value="Plasmid pBM600"/>
</dbReference>
<evidence type="ECO:0000313" key="1">
    <source>
        <dbReference type="EMBL" id="ADE72488.1"/>
    </source>
</evidence>
<proteinExistence type="predicted"/>
<keyword evidence="1" id="KW-0614">Plasmid</keyword>
<organism evidence="1 2">
    <name type="scientific">Priestia megaterium (strain ATCC 12872 / QMB1551)</name>
    <name type="common">Bacillus megaterium</name>
    <dbReference type="NCBI Taxonomy" id="545693"/>
    <lineage>
        <taxon>Bacteria</taxon>
        <taxon>Bacillati</taxon>
        <taxon>Bacillota</taxon>
        <taxon>Bacilli</taxon>
        <taxon>Bacillales</taxon>
        <taxon>Bacillaceae</taxon>
        <taxon>Priestia</taxon>
    </lineage>
</organism>
<gene>
    <name evidence="1" type="ordered locus">BMQ_pBM60056</name>
</gene>
<dbReference type="HOGENOM" id="CLU_2987071_0_0_9"/>
<name>D5E3W3_PRIM1</name>
<accession>D5E3W3</accession>
<geneLocation type="plasmid" evidence="1 2">
    <name>pBM600</name>
</geneLocation>
<protein>
    <submittedName>
        <fullName evidence="1">LuxR-type HTH domain protein</fullName>
    </submittedName>
</protein>
<dbReference type="AlphaFoldDB" id="D5E3W3"/>
<dbReference type="EMBL" id="CP001989">
    <property type="protein sequence ID" value="ADE72488.1"/>
    <property type="molecule type" value="Genomic_DNA"/>
</dbReference>
<keyword evidence="2" id="KW-1185">Reference proteome</keyword>
<sequence length="57" mass="6547">MDGYSGQEMQLLLSKGETTINSKRQNIVCKLDVSSMKEAVEKFQHLEYESPRKLLQS</sequence>
<reference evidence="1 2" key="1">
    <citation type="journal article" date="2011" name="J. Bacteriol.">
        <title>Genome sequences of the biotechnologically important Bacillus megaterium strains QM B1551 and DSM319.</title>
        <authorList>
            <person name="Eppinger M."/>
            <person name="Bunk B."/>
            <person name="Johns M.A."/>
            <person name="Edirisinghe J.N."/>
            <person name="Kutumbaka K.K."/>
            <person name="Koenig S.S."/>
            <person name="Huot Creasy H."/>
            <person name="Rosovitz M.J."/>
            <person name="Riley D.R."/>
            <person name="Daugherty S."/>
            <person name="Martin M."/>
            <person name="Elbourne L.D."/>
            <person name="Paulsen I."/>
            <person name="Biedendieck R."/>
            <person name="Braun C."/>
            <person name="Grayburn S."/>
            <person name="Dhingra S."/>
            <person name="Lukyanchuk V."/>
            <person name="Ball B."/>
            <person name="Ul-Qamar R."/>
            <person name="Seibel J."/>
            <person name="Bremer E."/>
            <person name="Jahn D."/>
            <person name="Ravel J."/>
            <person name="Vary P.S."/>
        </authorList>
    </citation>
    <scope>NUCLEOTIDE SEQUENCE [LARGE SCALE GENOMIC DNA]</scope>
    <source>
        <strain evidence="2">ATCC 12872 / QMB1551</strain>
        <plasmid evidence="1">pBM600</plasmid>
    </source>
</reference>
<dbReference type="KEGG" id="bmq:BMQ_pBM60056"/>